<dbReference type="GO" id="GO:0005737">
    <property type="term" value="C:cytoplasm"/>
    <property type="evidence" value="ECO:0007669"/>
    <property type="project" value="UniProtKB-SubCell"/>
</dbReference>
<dbReference type="Pfam" id="PF01960">
    <property type="entry name" value="ArgJ"/>
    <property type="match status" value="1"/>
</dbReference>
<comment type="similarity">
    <text evidence="1 9">Belongs to the ArgJ family.</text>
</comment>
<gene>
    <name evidence="9" type="primary">argJ</name>
    <name evidence="11" type="ORF">CG50_12240</name>
</gene>
<dbReference type="CDD" id="cd02152">
    <property type="entry name" value="OAT"/>
    <property type="match status" value="1"/>
</dbReference>
<dbReference type="eggNOG" id="COG1364">
    <property type="taxonomic scope" value="Bacteria"/>
</dbReference>
<dbReference type="NCBIfam" id="NF003802">
    <property type="entry name" value="PRK05388.1"/>
    <property type="match status" value="1"/>
</dbReference>
<dbReference type="EC" id="2.3.1.1" evidence="9"/>
<evidence type="ECO:0000256" key="6">
    <source>
        <dbReference type="ARBA" id="ARBA00022813"/>
    </source>
</evidence>
<dbReference type="STRING" id="1105367.CG50_12240"/>
<dbReference type="PANTHER" id="PTHR23100:SF0">
    <property type="entry name" value="ARGININE BIOSYNTHESIS BIFUNCTIONAL PROTEIN ARGJ, MITOCHONDRIAL"/>
    <property type="match status" value="1"/>
</dbReference>
<feature type="site" description="Involved in the stabilization of negative charge on the oxyanion by the formation of the oxyanion hole" evidence="9">
    <location>
        <position position="174"/>
    </location>
</feature>
<evidence type="ECO:0000313" key="12">
    <source>
        <dbReference type="Proteomes" id="UP000028824"/>
    </source>
</evidence>
<dbReference type="SUPFAM" id="SSF56266">
    <property type="entry name" value="DmpA/ArgJ-like"/>
    <property type="match status" value="1"/>
</dbReference>
<dbReference type="FunFam" id="3.10.20.340:FF:000001">
    <property type="entry name" value="Arginine biosynthesis bifunctional protein ArgJ, chloroplastic"/>
    <property type="match status" value="1"/>
</dbReference>
<dbReference type="HAMAP" id="MF_01106">
    <property type="entry name" value="ArgJ"/>
    <property type="match status" value="1"/>
</dbReference>
<dbReference type="GO" id="GO:0006592">
    <property type="term" value="P:ornithine biosynthetic process"/>
    <property type="evidence" value="ECO:0007669"/>
    <property type="project" value="TreeGrafter"/>
</dbReference>
<feature type="chain" id="PRO_5023452108" description="Arginine biosynthesis bifunctional protein ArgJ beta chain" evidence="9">
    <location>
        <begin position="247"/>
        <end position="461"/>
    </location>
</feature>
<feature type="binding site" evidence="9">
    <location>
        <position position="210"/>
    </location>
    <ligand>
        <name>substrate</name>
    </ligand>
</feature>
<name>A0A086Y3V8_9RHOB</name>
<dbReference type="RefSeq" id="WP_036635484.1">
    <property type="nucleotide sequence ID" value="NZ_JFZB01000005.1"/>
</dbReference>
<feature type="chain" id="PRO_5023452109" description="Arginine biosynthesis bifunctional protein ArgJ alpha chain" evidence="9">
    <location>
        <begin position="1"/>
        <end position="246"/>
    </location>
</feature>
<evidence type="ECO:0000256" key="3">
    <source>
        <dbReference type="ARBA" id="ARBA00022571"/>
    </source>
</evidence>
<feature type="binding site" evidence="9">
    <location>
        <position position="247"/>
    </location>
    <ligand>
        <name>substrate</name>
    </ligand>
</feature>
<dbReference type="Proteomes" id="UP000028824">
    <property type="component" value="Unassembled WGS sequence"/>
</dbReference>
<feature type="site" description="Involved in the stabilization of negative charge on the oxyanion by the formation of the oxyanion hole" evidence="9">
    <location>
        <position position="173"/>
    </location>
</feature>
<keyword evidence="7 9" id="KW-0012">Acyltransferase</keyword>
<dbReference type="UniPathway" id="UPA00068">
    <property type="reaction ID" value="UER00106"/>
</dbReference>
<keyword evidence="3 9" id="KW-0055">Arginine biosynthesis</keyword>
<keyword evidence="12" id="KW-1185">Reference proteome</keyword>
<feature type="binding site" evidence="9">
    <location>
        <position position="461"/>
    </location>
    <ligand>
        <name>substrate</name>
    </ligand>
</feature>
<feature type="binding site" evidence="9">
    <location>
        <position position="333"/>
    </location>
    <ligand>
        <name>substrate</name>
    </ligand>
</feature>
<feature type="binding site" evidence="9">
    <location>
        <position position="456"/>
    </location>
    <ligand>
        <name>substrate</name>
    </ligand>
</feature>
<dbReference type="Gene3D" id="3.10.20.340">
    <property type="entry name" value="ArgJ beta chain, C-terminal domain"/>
    <property type="match status" value="1"/>
</dbReference>
<dbReference type="GO" id="GO:0004358">
    <property type="term" value="F:L-glutamate N-acetyltransferase activity, acting on acetyl-L-ornithine as donor"/>
    <property type="evidence" value="ECO:0007669"/>
    <property type="project" value="UniProtKB-UniRule"/>
</dbReference>
<comment type="subcellular location">
    <subcellularLocation>
        <location evidence="9">Cytoplasm</location>
    </subcellularLocation>
</comment>
<evidence type="ECO:0000256" key="8">
    <source>
        <dbReference type="ARBA" id="ARBA00049439"/>
    </source>
</evidence>
<evidence type="ECO:0000256" key="5">
    <source>
        <dbReference type="ARBA" id="ARBA00022679"/>
    </source>
</evidence>
<keyword evidence="9" id="KW-0511">Multifunctional enzyme</keyword>
<keyword evidence="6 9" id="KW-0068">Autocatalytic cleavage</keyword>
<dbReference type="Gene3D" id="3.60.70.12">
    <property type="entry name" value="L-amino peptidase D-ALA esterase/amidase"/>
    <property type="match status" value="1"/>
</dbReference>
<feature type="coiled-coil region" evidence="10">
    <location>
        <begin position="4"/>
        <end position="31"/>
    </location>
</feature>
<keyword evidence="10" id="KW-0175">Coiled coil</keyword>
<comment type="pathway">
    <text evidence="9">Amino-acid biosynthesis; L-arginine biosynthesis; N(2)-acetyl-L-ornithine from L-glutamate: step 1/4.</text>
</comment>
<evidence type="ECO:0000256" key="10">
    <source>
        <dbReference type="SAM" id="Coils"/>
    </source>
</evidence>
<evidence type="ECO:0000256" key="9">
    <source>
        <dbReference type="HAMAP-Rule" id="MF_01106"/>
    </source>
</evidence>
<dbReference type="NCBIfam" id="TIGR00120">
    <property type="entry name" value="ArgJ"/>
    <property type="match status" value="1"/>
</dbReference>
<feature type="active site" description="Nucleophile" evidence="9">
    <location>
        <position position="247"/>
    </location>
</feature>
<dbReference type="EMBL" id="JFZB01000005">
    <property type="protein sequence ID" value="KFI28958.1"/>
    <property type="molecule type" value="Genomic_DNA"/>
</dbReference>
<evidence type="ECO:0000256" key="1">
    <source>
        <dbReference type="ARBA" id="ARBA00006774"/>
    </source>
</evidence>
<comment type="catalytic activity">
    <reaction evidence="9">
        <text>L-glutamate + acetyl-CoA = N-acetyl-L-glutamate + CoA + H(+)</text>
        <dbReference type="Rhea" id="RHEA:24292"/>
        <dbReference type="ChEBI" id="CHEBI:15378"/>
        <dbReference type="ChEBI" id="CHEBI:29985"/>
        <dbReference type="ChEBI" id="CHEBI:44337"/>
        <dbReference type="ChEBI" id="CHEBI:57287"/>
        <dbReference type="ChEBI" id="CHEBI:57288"/>
        <dbReference type="EC" id="2.3.1.1"/>
    </reaction>
</comment>
<dbReference type="InterPro" id="IPR016117">
    <property type="entry name" value="ArgJ-like_dom_sf"/>
</dbReference>
<accession>A0A086Y3V8</accession>
<keyword evidence="9" id="KW-0963">Cytoplasm</keyword>
<comment type="pathway">
    <text evidence="9">Amino-acid biosynthesis; L-arginine biosynthesis; L-ornithine and N-acetyl-L-glutamate from L-glutamate and N(2)-acetyl-L-ornithine (cyclic): step 1/1.</text>
</comment>
<sequence>MAKKKDLREKIEKLRDKVKGLRAQIGETAEAAVETVTEAAAEVAAAVKKAHDVSPLAPAAFPALPEIAGVSFAATAAGVRYAGRTDVMLASIAPGAAIAGAFTTSSTRSACVLDCQAKLAMTVPEGAGAAIIVNSGNANAFTGAQGQTSVDAVTGAVAEALAIPASRVFSSSTGVIGEPLPHERIVEAIGALKAGLAPAGIEAAARAIMTTDTFPKGATAEVATPDGPIRIAGIAKGSGMIAPNMATMLVYIFTDAKISAANLQKIVSRNIGGSFNAITVDSDTSTSDSLLVVATGRAGTEIRDLRSKLSKEFEAALSDVMLDLAKQVVRDGEGASKFIEVRVTGAESDVDAAKVAFAIANSPLVKTACAGEDANWGRVVAAVGKSGAKADRDLLKIGFGDMVLAEKGWRVPDYSEAAASAYMKNKELVISVDLGLGKAAKTVWTCDLTHRYIDINADYRS</sequence>
<dbReference type="OrthoDB" id="9804242at2"/>
<dbReference type="GO" id="GO:0004042">
    <property type="term" value="F:L-glutamate N-acetyltransferase activity"/>
    <property type="evidence" value="ECO:0007669"/>
    <property type="project" value="UniProtKB-UniRule"/>
</dbReference>
<evidence type="ECO:0000256" key="4">
    <source>
        <dbReference type="ARBA" id="ARBA00022605"/>
    </source>
</evidence>
<dbReference type="PANTHER" id="PTHR23100">
    <property type="entry name" value="ARGININE BIOSYNTHESIS BIFUNCTIONAL PROTEIN ARGJ"/>
    <property type="match status" value="1"/>
</dbReference>
<reference evidence="11 12" key="1">
    <citation type="submission" date="2014-03" db="EMBL/GenBank/DDBJ databases">
        <title>Genome of Paenirhodobacter enshiensis DW2-9.</title>
        <authorList>
            <person name="Wang D."/>
            <person name="Wang G."/>
        </authorList>
    </citation>
    <scope>NUCLEOTIDE SEQUENCE [LARGE SCALE GENOMIC DNA]</scope>
    <source>
        <strain evidence="11 12">DW2-9</strain>
    </source>
</reference>
<dbReference type="GO" id="GO:0006526">
    <property type="term" value="P:L-arginine biosynthetic process"/>
    <property type="evidence" value="ECO:0007669"/>
    <property type="project" value="UniProtKB-UniRule"/>
</dbReference>
<feature type="binding site" evidence="9">
    <location>
        <position position="236"/>
    </location>
    <ligand>
        <name>substrate</name>
    </ligand>
</feature>
<keyword evidence="4 9" id="KW-0028">Amino-acid biosynthesis</keyword>
<comment type="caution">
    <text evidence="11">The sequence shown here is derived from an EMBL/GenBank/DDBJ whole genome shotgun (WGS) entry which is preliminary data.</text>
</comment>
<comment type="function">
    <text evidence="9">Catalyzes two activities which are involved in the cyclic version of arginine biosynthesis: the synthesis of N-acetylglutamate from glutamate and acetyl-CoA as the acetyl donor, and of ornithine by transacetylation between N(2)-acetylornithine and glutamate.</text>
</comment>
<dbReference type="EC" id="2.3.1.35" evidence="9"/>
<feature type="site" description="Cleavage; by autolysis" evidence="9">
    <location>
        <begin position="246"/>
        <end position="247"/>
    </location>
</feature>
<dbReference type="AlphaFoldDB" id="A0A086Y3V8"/>
<protein>
    <recommendedName>
        <fullName evidence="9">Arginine biosynthesis bifunctional protein ArgJ</fullName>
    </recommendedName>
    <domain>
        <recommendedName>
            <fullName evidence="9">Glutamate N-acetyltransferase</fullName>
            <ecNumber evidence="9">2.3.1.35</ecNumber>
        </recommendedName>
        <alternativeName>
            <fullName evidence="9">Ornithine acetyltransferase</fullName>
            <shortName evidence="9">OATase</shortName>
        </alternativeName>
        <alternativeName>
            <fullName evidence="9">Ornithine transacetylase</fullName>
        </alternativeName>
    </domain>
    <domain>
        <recommendedName>
            <fullName evidence="9">Amino-acid acetyltransferase</fullName>
            <ecNumber evidence="9">2.3.1.1</ecNumber>
        </recommendedName>
        <alternativeName>
            <fullName evidence="9">N-acetylglutamate synthase</fullName>
            <shortName evidence="9">AGSase</shortName>
        </alternativeName>
    </domain>
    <component>
        <recommendedName>
            <fullName evidence="9">Arginine biosynthesis bifunctional protein ArgJ alpha chain</fullName>
        </recommendedName>
    </component>
    <component>
        <recommendedName>
            <fullName evidence="9">Arginine biosynthesis bifunctional protein ArgJ beta chain</fullName>
        </recommendedName>
    </component>
</protein>
<proteinExistence type="inferred from homology"/>
<keyword evidence="5 9" id="KW-0808">Transferase</keyword>
<comment type="catalytic activity">
    <reaction evidence="8 9">
        <text>N(2)-acetyl-L-ornithine + L-glutamate = N-acetyl-L-glutamate + L-ornithine</text>
        <dbReference type="Rhea" id="RHEA:15349"/>
        <dbReference type="ChEBI" id="CHEBI:29985"/>
        <dbReference type="ChEBI" id="CHEBI:44337"/>
        <dbReference type="ChEBI" id="CHEBI:46911"/>
        <dbReference type="ChEBI" id="CHEBI:57805"/>
        <dbReference type="EC" id="2.3.1.35"/>
    </reaction>
</comment>
<evidence type="ECO:0000256" key="7">
    <source>
        <dbReference type="ARBA" id="ARBA00023315"/>
    </source>
</evidence>
<comment type="subunit">
    <text evidence="2 9">Heterotetramer of two alpha and two beta chains.</text>
</comment>
<dbReference type="FunFam" id="3.60.70.12:FF:000001">
    <property type="entry name" value="Arginine biosynthesis bifunctional protein ArgJ, chloroplastic"/>
    <property type="match status" value="1"/>
</dbReference>
<dbReference type="InterPro" id="IPR002813">
    <property type="entry name" value="Arg_biosynth_ArgJ"/>
</dbReference>
<evidence type="ECO:0000313" key="11">
    <source>
        <dbReference type="EMBL" id="KFI28958.1"/>
    </source>
</evidence>
<dbReference type="InterPro" id="IPR042195">
    <property type="entry name" value="ArgJ_beta_C"/>
</dbReference>
<evidence type="ECO:0000256" key="2">
    <source>
        <dbReference type="ARBA" id="ARBA00011475"/>
    </source>
</evidence>
<organism evidence="11 12">
    <name type="scientific">Paenirhodobacter enshiensis</name>
    <dbReference type="NCBI Taxonomy" id="1105367"/>
    <lineage>
        <taxon>Bacteria</taxon>
        <taxon>Pseudomonadati</taxon>
        <taxon>Pseudomonadota</taxon>
        <taxon>Alphaproteobacteria</taxon>
        <taxon>Rhodobacterales</taxon>
        <taxon>Rhodobacter group</taxon>
        <taxon>Paenirhodobacter</taxon>
    </lineage>
</organism>